<evidence type="ECO:0000313" key="3">
    <source>
        <dbReference type="Proteomes" id="UP000198803"/>
    </source>
</evidence>
<protein>
    <submittedName>
        <fullName evidence="2">Uncharacterized protein</fullName>
    </submittedName>
</protein>
<dbReference type="Proteomes" id="UP000198803">
    <property type="component" value="Chromosome I"/>
</dbReference>
<gene>
    <name evidence="2" type="ORF">SAMN05444163_8097</name>
</gene>
<dbReference type="EMBL" id="LT629693">
    <property type="protein sequence ID" value="SDK43214.1"/>
    <property type="molecule type" value="Genomic_DNA"/>
</dbReference>
<feature type="region of interest" description="Disordered" evidence="1">
    <location>
        <begin position="48"/>
        <end position="69"/>
    </location>
</feature>
<proteinExistence type="predicted"/>
<dbReference type="RefSeq" id="WP_091977251.1">
    <property type="nucleotide sequence ID" value="NZ_LT629693.1"/>
</dbReference>
<evidence type="ECO:0000256" key="1">
    <source>
        <dbReference type="SAM" id="MobiDB-lite"/>
    </source>
</evidence>
<keyword evidence="3" id="KW-1185">Reference proteome</keyword>
<evidence type="ECO:0000313" key="2">
    <source>
        <dbReference type="EMBL" id="SDK43214.1"/>
    </source>
</evidence>
<name>A0ABY0QHA9_9BRAD</name>
<accession>A0ABY0QHA9</accession>
<organism evidence="2 3">
    <name type="scientific">Bradyrhizobium ottawaense</name>
    <dbReference type="NCBI Taxonomy" id="931866"/>
    <lineage>
        <taxon>Bacteria</taxon>
        <taxon>Pseudomonadati</taxon>
        <taxon>Pseudomonadota</taxon>
        <taxon>Alphaproteobacteria</taxon>
        <taxon>Hyphomicrobiales</taxon>
        <taxon>Nitrobacteraceae</taxon>
        <taxon>Bradyrhizobium</taxon>
    </lineage>
</organism>
<reference evidence="2 3" key="1">
    <citation type="submission" date="2016-10" db="EMBL/GenBank/DDBJ databases">
        <authorList>
            <person name="Varghese N."/>
            <person name="Submissions S."/>
        </authorList>
    </citation>
    <scope>NUCLEOTIDE SEQUENCE [LARGE SCALE GENOMIC DNA]</scope>
    <source>
        <strain evidence="2 3">GAS524</strain>
    </source>
</reference>
<sequence length="69" mass="7564">MILTAKTEGAFCVAANLPCSLPLGGWRVDVDPDMAHALDPEDYFETSRMTARNTPHPLSPTPHPSWSEI</sequence>